<organism evidence="1 2">
    <name type="scientific">Caerostris extrusa</name>
    <name type="common">Bark spider</name>
    <name type="synonym">Caerostris bankana</name>
    <dbReference type="NCBI Taxonomy" id="172846"/>
    <lineage>
        <taxon>Eukaryota</taxon>
        <taxon>Metazoa</taxon>
        <taxon>Ecdysozoa</taxon>
        <taxon>Arthropoda</taxon>
        <taxon>Chelicerata</taxon>
        <taxon>Arachnida</taxon>
        <taxon>Araneae</taxon>
        <taxon>Araneomorphae</taxon>
        <taxon>Entelegynae</taxon>
        <taxon>Araneoidea</taxon>
        <taxon>Araneidae</taxon>
        <taxon>Caerostris</taxon>
    </lineage>
</organism>
<gene>
    <name evidence="1" type="ORF">CEXT_510581</name>
</gene>
<comment type="caution">
    <text evidence="1">The sequence shown here is derived from an EMBL/GenBank/DDBJ whole genome shotgun (WGS) entry which is preliminary data.</text>
</comment>
<protein>
    <submittedName>
        <fullName evidence="1">Uncharacterized protein</fullName>
    </submittedName>
</protein>
<sequence length="35" mass="4089">MVCRPKGPKPSLSEFFWNLMIQKPMVLVHTFLVTI</sequence>
<name>A0AAV4R5R9_CAEEX</name>
<feature type="non-terminal residue" evidence="1">
    <location>
        <position position="35"/>
    </location>
</feature>
<keyword evidence="2" id="KW-1185">Reference proteome</keyword>
<evidence type="ECO:0000313" key="2">
    <source>
        <dbReference type="Proteomes" id="UP001054945"/>
    </source>
</evidence>
<dbReference type="Proteomes" id="UP001054945">
    <property type="component" value="Unassembled WGS sequence"/>
</dbReference>
<evidence type="ECO:0000313" key="1">
    <source>
        <dbReference type="EMBL" id="GIY15969.1"/>
    </source>
</evidence>
<reference evidence="1 2" key="1">
    <citation type="submission" date="2021-06" db="EMBL/GenBank/DDBJ databases">
        <title>Caerostris extrusa draft genome.</title>
        <authorList>
            <person name="Kono N."/>
            <person name="Arakawa K."/>
        </authorList>
    </citation>
    <scope>NUCLEOTIDE SEQUENCE [LARGE SCALE GENOMIC DNA]</scope>
</reference>
<accession>A0AAV4R5R9</accession>
<proteinExistence type="predicted"/>
<dbReference type="AlphaFoldDB" id="A0AAV4R5R9"/>
<dbReference type="EMBL" id="BPLR01007312">
    <property type="protein sequence ID" value="GIY15969.1"/>
    <property type="molecule type" value="Genomic_DNA"/>
</dbReference>